<comment type="caution">
    <text evidence="2">The sequence shown here is derived from an EMBL/GenBank/DDBJ whole genome shotgun (WGS) entry which is preliminary data.</text>
</comment>
<protein>
    <submittedName>
        <fullName evidence="2">Uncharacterized protein</fullName>
    </submittedName>
</protein>
<gene>
    <name evidence="2" type="ORF">GS597_01480</name>
</gene>
<feature type="region of interest" description="Disordered" evidence="1">
    <location>
        <begin position="327"/>
        <end position="350"/>
    </location>
</feature>
<sequence length="350" mass="37608">MTNLFDDLAENRRQYTEAELKAEIERQRNQDTKIDGLAKVRGYNAKLGGWDVQTADGGIIRGAKLHTNRGLGKGDSVDVYRRVGDAAIDAKPIQGKGSDTTGGGGNTSMGGTGTGSSLIRRPGGRTGREPVFQQDFDPNGDGGCTCKEVFTTSDKGAEGQALFETVDECLEDCDRKKGDGTNRPWACFEDSTTGEASIQYVGEGGDYGSLEDGNAAIEPKFKGGQCRIGYKVKYRLYYERDLGFRRRIACSDPSSIRRKEFVSEVTVTGPILAAETFSGSGIRSEFAQIVTESRRYVVGGTNGLCQPLAFSILSITPVNPEDLDNCGDPPKRCPPPGSLDTPGNIIDLGD</sequence>
<evidence type="ECO:0000313" key="3">
    <source>
        <dbReference type="Proteomes" id="UP000607397"/>
    </source>
</evidence>
<reference evidence="2" key="1">
    <citation type="submission" date="2019-12" db="EMBL/GenBank/DDBJ databases">
        <title>High-Quality draft genome sequences of three cyanobacteria isolated from the limestone walls of the Old Cathedral of Coimbra.</title>
        <authorList>
            <person name="Tiago I."/>
            <person name="Soares F."/>
            <person name="Portugal A."/>
        </authorList>
    </citation>
    <scope>NUCLEOTIDE SEQUENCE [LARGE SCALE GENOMIC DNA]</scope>
    <source>
        <strain evidence="2">C</strain>
    </source>
</reference>
<dbReference type="RefSeq" id="WP_161823691.1">
    <property type="nucleotide sequence ID" value="NZ_WVIC01000002.1"/>
</dbReference>
<dbReference type="AlphaFoldDB" id="A0A8K2ANA9"/>
<evidence type="ECO:0000313" key="2">
    <source>
        <dbReference type="EMBL" id="NCJ05211.1"/>
    </source>
</evidence>
<keyword evidence="3" id="KW-1185">Reference proteome</keyword>
<evidence type="ECO:0000256" key="1">
    <source>
        <dbReference type="SAM" id="MobiDB-lite"/>
    </source>
</evidence>
<accession>A0A8K2ANA9</accession>
<name>A0A8K2ANA9_9CYAN</name>
<proteinExistence type="predicted"/>
<feature type="region of interest" description="Disordered" evidence="1">
    <location>
        <begin position="91"/>
        <end position="139"/>
    </location>
</feature>
<organism evidence="2 3">
    <name type="scientific">Petrachloros mirabilis ULC683</name>
    <dbReference type="NCBI Taxonomy" id="2781853"/>
    <lineage>
        <taxon>Bacteria</taxon>
        <taxon>Bacillati</taxon>
        <taxon>Cyanobacteriota</taxon>
        <taxon>Cyanophyceae</taxon>
        <taxon>Synechococcales</taxon>
        <taxon>Petrachlorosaceae</taxon>
        <taxon>Petrachloros</taxon>
        <taxon>Petrachloros mirabilis</taxon>
    </lineage>
</organism>
<feature type="compositionally biased region" description="Gly residues" evidence="1">
    <location>
        <begin position="100"/>
        <end position="114"/>
    </location>
</feature>
<dbReference type="EMBL" id="WVIC01000002">
    <property type="protein sequence ID" value="NCJ05211.1"/>
    <property type="molecule type" value="Genomic_DNA"/>
</dbReference>
<dbReference type="Proteomes" id="UP000607397">
    <property type="component" value="Unassembled WGS sequence"/>
</dbReference>